<gene>
    <name evidence="3" type="ORF">Ahy_B07g086888</name>
</gene>
<feature type="compositionally biased region" description="Polar residues" evidence="2">
    <location>
        <begin position="1"/>
        <end position="15"/>
    </location>
</feature>
<accession>A0A444YAR2</accession>
<name>A0A444YAR2_ARAHY</name>
<comment type="caution">
    <text evidence="3">The sequence shown here is derived from an EMBL/GenBank/DDBJ whole genome shotgun (WGS) entry which is preliminary data.</text>
</comment>
<evidence type="ECO:0000313" key="3">
    <source>
        <dbReference type="EMBL" id="RYQ99040.1"/>
    </source>
</evidence>
<dbReference type="Proteomes" id="UP000289738">
    <property type="component" value="Chromosome B07"/>
</dbReference>
<protein>
    <recommendedName>
        <fullName evidence="5">Aminotransferase-like plant mobile domain-containing protein</fullName>
    </recommendedName>
</protein>
<feature type="compositionally biased region" description="Basic residues" evidence="2">
    <location>
        <begin position="357"/>
        <end position="373"/>
    </location>
</feature>
<evidence type="ECO:0000256" key="1">
    <source>
        <dbReference type="SAM" id="Coils"/>
    </source>
</evidence>
<proteinExistence type="predicted"/>
<dbReference type="InterPro" id="IPR027417">
    <property type="entry name" value="P-loop_NTPase"/>
</dbReference>
<organism evidence="3 4">
    <name type="scientific">Arachis hypogaea</name>
    <name type="common">Peanut</name>
    <dbReference type="NCBI Taxonomy" id="3818"/>
    <lineage>
        <taxon>Eukaryota</taxon>
        <taxon>Viridiplantae</taxon>
        <taxon>Streptophyta</taxon>
        <taxon>Embryophyta</taxon>
        <taxon>Tracheophyta</taxon>
        <taxon>Spermatophyta</taxon>
        <taxon>Magnoliopsida</taxon>
        <taxon>eudicotyledons</taxon>
        <taxon>Gunneridae</taxon>
        <taxon>Pentapetalae</taxon>
        <taxon>rosids</taxon>
        <taxon>fabids</taxon>
        <taxon>Fabales</taxon>
        <taxon>Fabaceae</taxon>
        <taxon>Papilionoideae</taxon>
        <taxon>50 kb inversion clade</taxon>
        <taxon>dalbergioids sensu lato</taxon>
        <taxon>Dalbergieae</taxon>
        <taxon>Pterocarpus clade</taxon>
        <taxon>Arachis</taxon>
    </lineage>
</organism>
<dbReference type="STRING" id="3818.A0A444YAR2"/>
<reference evidence="3 4" key="1">
    <citation type="submission" date="2019-01" db="EMBL/GenBank/DDBJ databases">
        <title>Sequencing of cultivated peanut Arachis hypogaea provides insights into genome evolution and oil improvement.</title>
        <authorList>
            <person name="Chen X."/>
        </authorList>
    </citation>
    <scope>NUCLEOTIDE SEQUENCE [LARGE SCALE GENOMIC DNA]</scope>
    <source>
        <strain evidence="4">cv. Fuhuasheng</strain>
        <tissue evidence="3">Leaves</tissue>
    </source>
</reference>
<feature type="coiled-coil region" evidence="1">
    <location>
        <begin position="614"/>
        <end position="673"/>
    </location>
</feature>
<dbReference type="SUPFAM" id="SSF52540">
    <property type="entry name" value="P-loop containing nucleoside triphosphate hydrolases"/>
    <property type="match status" value="1"/>
</dbReference>
<evidence type="ECO:0000313" key="4">
    <source>
        <dbReference type="Proteomes" id="UP000289738"/>
    </source>
</evidence>
<dbReference type="AlphaFoldDB" id="A0A444YAR2"/>
<evidence type="ECO:0000256" key="2">
    <source>
        <dbReference type="SAM" id="MobiDB-lite"/>
    </source>
</evidence>
<dbReference type="Gene3D" id="3.40.50.300">
    <property type="entry name" value="P-loop containing nucleotide triphosphate hydrolases"/>
    <property type="match status" value="1"/>
</dbReference>
<feature type="region of interest" description="Disordered" evidence="2">
    <location>
        <begin position="329"/>
        <end position="379"/>
    </location>
</feature>
<dbReference type="EMBL" id="SDMP01000017">
    <property type="protein sequence ID" value="RYQ99040.1"/>
    <property type="molecule type" value="Genomic_DNA"/>
</dbReference>
<feature type="region of interest" description="Disordered" evidence="2">
    <location>
        <begin position="1"/>
        <end position="42"/>
    </location>
</feature>
<keyword evidence="1" id="KW-0175">Coiled coil</keyword>
<keyword evidence="4" id="KW-1185">Reference proteome</keyword>
<sequence>MDSSNQNQPCPNRTFNHLYPKPCAEESESESPPSETPQTMDPRGYQLEVFEVAKKRNTIAVLDTGAGKTLIAVLLMKNIGQAIRSILSSSAFFKSSLKKVISRIPSSSKVSSRSFKIVAINEDKQTDKDRWKGLAYDISDDQQDITRRKAWLQRLAPSKSVAWGALRIQELLRLFHFSPSTLPWMIGAVTCFWNRTTNNFHLPCGMVGMSLLDVAAITGLPINSPDCTSDMQPKHQYNIASNTSYSEFIAHHMAVQVIPTGLPQHKKERFKITLYAPHFIARQLGFSQAIPTPLPQNNKPFCHITLMSQSELDFFLLTNQQQREHFNFRVYDRPAVEGSPKKSQKRKADTTASSRQPQHKSRRTPTRTSRRLRLQPSSEISYGSEQSIWNILVASSQSEDTTDSDPGPQLIRKPRLILPTTAAHSITSPVAPDQPLLQPHHDLGHSTSHDSIQAIESTEPLQVAFPPPPITQVVDLTKDPTQYSPTQTKLIGPTSPTNQAEFQTLPGQESGNLGTSTTPTSATLVNLVSILNRVIQEDEVPVPAPIFPKPSTSIPPFELDVDTQEQLRSLLKLLDHPPATWIKDAILNQILSDFLNSAFEFLAFTPYSAIIQQFKQLANNSVAFQDKLQEIENEEAKIKTEAISIQAFYDKEEIRLETELAQINEKLAKVHERRAEIAVPLTTAQQEQQQIIQEIVSIETKQEEHGKKLDKVQYEKFKHAEVLSTLDNKRAKLRSDLAKLLAPHTS</sequence>
<evidence type="ECO:0008006" key="5">
    <source>
        <dbReference type="Google" id="ProtNLM"/>
    </source>
</evidence>